<accession>A0ABX5QH46</accession>
<evidence type="ECO:0000313" key="1">
    <source>
        <dbReference type="EMBL" id="QAB18397.1"/>
    </source>
</evidence>
<dbReference type="EMBL" id="CP035037">
    <property type="protein sequence ID" value="QAB18397.1"/>
    <property type="molecule type" value="Genomic_DNA"/>
</dbReference>
<proteinExistence type="predicted"/>
<dbReference type="RefSeq" id="WP_128387276.1">
    <property type="nucleotide sequence ID" value="NZ_CP035037.1"/>
</dbReference>
<protein>
    <submittedName>
        <fullName evidence="1">Uncharacterized protein</fullName>
    </submittedName>
</protein>
<organism evidence="1 2">
    <name type="scientific">Leucobacter muris</name>
    <dbReference type="NCBI Taxonomy" id="1935379"/>
    <lineage>
        <taxon>Bacteria</taxon>
        <taxon>Bacillati</taxon>
        <taxon>Actinomycetota</taxon>
        <taxon>Actinomycetes</taxon>
        <taxon>Micrococcales</taxon>
        <taxon>Microbacteriaceae</taxon>
        <taxon>Leucobacter</taxon>
    </lineage>
</organism>
<name>A0ABX5QH46_9MICO</name>
<reference evidence="1 2" key="1">
    <citation type="submission" date="2019-01" db="EMBL/GenBank/DDBJ databases">
        <title>Leucobacter muris sp. nov. isolated from the nose of a laboratory mouse.</title>
        <authorList>
            <person name="Benga L."/>
            <person name="Sproeer C."/>
            <person name="Schumann P."/>
            <person name="Verbarg S."/>
            <person name="Bunk B."/>
            <person name="Engelhardt E."/>
            <person name="Benten P.M."/>
            <person name="Sager M."/>
        </authorList>
    </citation>
    <scope>NUCLEOTIDE SEQUENCE [LARGE SCALE GENOMIC DNA]</scope>
    <source>
        <strain evidence="1 2">DSM 101948</strain>
    </source>
</reference>
<gene>
    <name evidence="1" type="ORF">Leucomu_11150</name>
</gene>
<sequence length="91" mass="9961">MLHATIRLAETHQVTVEGESLGEIQQHLREQCPDGFVLTLAPVSMAKASTAITATGTYARRDEVQEIEAPSYAELRAAVPAGWQMLSVRRV</sequence>
<evidence type="ECO:0000313" key="2">
    <source>
        <dbReference type="Proteomes" id="UP000285768"/>
    </source>
</evidence>
<dbReference type="Proteomes" id="UP000285768">
    <property type="component" value="Chromosome"/>
</dbReference>
<keyword evidence="2" id="KW-1185">Reference proteome</keyword>